<dbReference type="EMBL" id="JACHYA010000005">
    <property type="protein sequence ID" value="MBB3171817.1"/>
    <property type="molecule type" value="Genomic_DNA"/>
</dbReference>
<dbReference type="GeneID" id="93356916"/>
<protein>
    <submittedName>
        <fullName evidence="1">Plasmid stability protein</fullName>
    </submittedName>
</protein>
<evidence type="ECO:0000313" key="2">
    <source>
        <dbReference type="Proteomes" id="UP000530850"/>
    </source>
</evidence>
<sequence length="122" mass="13839">MPALQVRDFPEELYNQLRSCAAEQDRSISQQTTYVLRRFLEGYQRGMTEAEAASAAWDVTCAGAAGPSARIERRRRSFMRLEASFEGAPGPDSLPSSVDMIREMREERDEHLLSLLRNGQED</sequence>
<dbReference type="Proteomes" id="UP000530850">
    <property type="component" value="Unassembled WGS sequence"/>
</dbReference>
<dbReference type="SUPFAM" id="SSF47598">
    <property type="entry name" value="Ribbon-helix-helix"/>
    <property type="match status" value="1"/>
</dbReference>
<proteinExistence type="predicted"/>
<dbReference type="InterPro" id="IPR010985">
    <property type="entry name" value="Ribbon_hlx_hlx"/>
</dbReference>
<dbReference type="GO" id="GO:0006355">
    <property type="term" value="P:regulation of DNA-templated transcription"/>
    <property type="evidence" value="ECO:0007669"/>
    <property type="project" value="InterPro"/>
</dbReference>
<reference evidence="1 2" key="1">
    <citation type="submission" date="2020-08" db="EMBL/GenBank/DDBJ databases">
        <title>Sequencing the genomes of 1000 actinobacteria strains.</title>
        <authorList>
            <person name="Klenk H.-P."/>
        </authorList>
    </citation>
    <scope>NUCLEOTIDE SEQUENCE [LARGE SCALE GENOMIC DNA]</scope>
    <source>
        <strain evidence="1 2">DSM 22242</strain>
    </source>
</reference>
<accession>A0A7W5D2P2</accession>
<organism evidence="1 2">
    <name type="scientific">Parvibacter caecicola</name>
    <dbReference type="NCBI Taxonomy" id="747645"/>
    <lineage>
        <taxon>Bacteria</taxon>
        <taxon>Bacillati</taxon>
        <taxon>Actinomycetota</taxon>
        <taxon>Coriobacteriia</taxon>
        <taxon>Coriobacteriales</taxon>
        <taxon>Coriobacteriaceae</taxon>
        <taxon>Parvibacter</taxon>
    </lineage>
</organism>
<dbReference type="AlphaFoldDB" id="A0A7W5D2P2"/>
<name>A0A7W5D2P2_9ACTN</name>
<comment type="caution">
    <text evidence="1">The sequence shown here is derived from an EMBL/GenBank/DDBJ whole genome shotgun (WGS) entry which is preliminary data.</text>
</comment>
<gene>
    <name evidence="1" type="ORF">FHR31_001643</name>
</gene>
<evidence type="ECO:0000313" key="1">
    <source>
        <dbReference type="EMBL" id="MBB3171817.1"/>
    </source>
</evidence>
<dbReference type="RefSeq" id="WP_123185613.1">
    <property type="nucleotide sequence ID" value="NZ_CANSOV010000022.1"/>
</dbReference>